<feature type="active site" evidence="9">
    <location>
        <position position="61"/>
    </location>
</feature>
<dbReference type="SUPFAM" id="SSF69065">
    <property type="entry name" value="RNase III domain-like"/>
    <property type="match status" value="1"/>
</dbReference>
<evidence type="ECO:0000313" key="13">
    <source>
        <dbReference type="EMBL" id="PIR46499.1"/>
    </source>
</evidence>
<evidence type="ECO:0000256" key="6">
    <source>
        <dbReference type="ARBA" id="ARBA00022759"/>
    </source>
</evidence>
<comment type="function">
    <text evidence="9">Digests double-stranded RNA. Involved in the processing of primary rRNA transcript to yield the immediate precursors to the large and small rRNAs (23S and 16S). Processes some mRNAs, and tRNAs when they are encoded in the rRNA operon. Processes pre-crRNA and tracrRNA of type II CRISPR loci if present in the organism.</text>
</comment>
<keyword evidence="9" id="KW-0479">Metal-binding</keyword>
<reference evidence="13 14" key="1">
    <citation type="submission" date="2017-09" db="EMBL/GenBank/DDBJ databases">
        <title>Depth-based differentiation of microbial function through sediment-hosted aquifers and enrichment of novel symbionts in the deep terrestrial subsurface.</title>
        <authorList>
            <person name="Probst A.J."/>
            <person name="Ladd B."/>
            <person name="Jarett J.K."/>
            <person name="Geller-Mcgrath D.E."/>
            <person name="Sieber C.M."/>
            <person name="Emerson J.B."/>
            <person name="Anantharaman K."/>
            <person name="Thomas B.C."/>
            <person name="Malmstrom R."/>
            <person name="Stieglmeier M."/>
            <person name="Klingl A."/>
            <person name="Woyke T."/>
            <person name="Ryan C.M."/>
            <person name="Banfield J.F."/>
        </authorList>
    </citation>
    <scope>NUCLEOTIDE SEQUENCE [LARGE SCALE GENOMIC DNA]</scope>
    <source>
        <strain evidence="13">CG10_big_fil_rev_8_21_14_0_10_45_14</strain>
    </source>
</reference>
<dbReference type="GO" id="GO:0010468">
    <property type="term" value="P:regulation of gene expression"/>
    <property type="evidence" value="ECO:0007669"/>
    <property type="project" value="TreeGrafter"/>
</dbReference>
<evidence type="ECO:0000259" key="11">
    <source>
        <dbReference type="PROSITE" id="PS50137"/>
    </source>
</evidence>
<dbReference type="GO" id="GO:0019843">
    <property type="term" value="F:rRNA binding"/>
    <property type="evidence" value="ECO:0007669"/>
    <property type="project" value="UniProtKB-KW"/>
</dbReference>
<name>A0A2H0RIY0_9BACT</name>
<dbReference type="Pfam" id="PF00035">
    <property type="entry name" value="dsrm"/>
    <property type="match status" value="1"/>
</dbReference>
<comment type="caution">
    <text evidence="13">The sequence shown here is derived from an EMBL/GenBank/DDBJ whole genome shotgun (WGS) entry which is preliminary data.</text>
</comment>
<dbReference type="GO" id="GO:0046872">
    <property type="term" value="F:metal ion binding"/>
    <property type="evidence" value="ECO:0007669"/>
    <property type="project" value="UniProtKB-KW"/>
</dbReference>
<feature type="binding site" evidence="9">
    <location>
        <position position="133"/>
    </location>
    <ligand>
        <name>Mg(2+)</name>
        <dbReference type="ChEBI" id="CHEBI:18420"/>
    </ligand>
</feature>
<evidence type="ECO:0000256" key="8">
    <source>
        <dbReference type="ARBA" id="ARBA00022884"/>
    </source>
</evidence>
<dbReference type="Gene3D" id="3.30.160.20">
    <property type="match status" value="1"/>
</dbReference>
<keyword evidence="9" id="KW-0699">rRNA-binding</keyword>
<dbReference type="InterPro" id="IPR036389">
    <property type="entry name" value="RNase_III_sf"/>
</dbReference>
<comment type="subcellular location">
    <subcellularLocation>
        <location evidence="9">Cytoplasm</location>
    </subcellularLocation>
</comment>
<dbReference type="PROSITE" id="PS50142">
    <property type="entry name" value="RNASE_3_2"/>
    <property type="match status" value="1"/>
</dbReference>
<dbReference type="AlphaFoldDB" id="A0A2H0RIY0"/>
<dbReference type="Proteomes" id="UP000230833">
    <property type="component" value="Unassembled WGS sequence"/>
</dbReference>
<keyword evidence="9" id="KW-0819">tRNA processing</keyword>
<feature type="domain" description="RNase III" evidence="12">
    <location>
        <begin position="15"/>
        <end position="144"/>
    </location>
</feature>
<evidence type="ECO:0000256" key="1">
    <source>
        <dbReference type="ARBA" id="ARBA00000109"/>
    </source>
</evidence>
<dbReference type="SMART" id="SM00535">
    <property type="entry name" value="RIBOc"/>
    <property type="match status" value="1"/>
</dbReference>
<feature type="region of interest" description="Disordered" evidence="10">
    <location>
        <begin position="216"/>
        <end position="241"/>
    </location>
</feature>
<dbReference type="Pfam" id="PF14622">
    <property type="entry name" value="Ribonucleas_3_3"/>
    <property type="match status" value="1"/>
</dbReference>
<evidence type="ECO:0000256" key="10">
    <source>
        <dbReference type="SAM" id="MobiDB-lite"/>
    </source>
</evidence>
<dbReference type="CDD" id="cd10845">
    <property type="entry name" value="DSRM_RNAse_III_family"/>
    <property type="match status" value="1"/>
</dbReference>
<dbReference type="EC" id="3.1.26.3" evidence="9"/>
<keyword evidence="7 9" id="KW-0378">Hydrolase</keyword>
<evidence type="ECO:0000256" key="3">
    <source>
        <dbReference type="ARBA" id="ARBA00022552"/>
    </source>
</evidence>
<accession>A0A2H0RIY0</accession>
<protein>
    <recommendedName>
        <fullName evidence="9">Ribonuclease 3</fullName>
        <ecNumber evidence="9">3.1.26.3</ecNumber>
    </recommendedName>
    <alternativeName>
        <fullName evidence="9">Ribonuclease III</fullName>
        <shortName evidence="9">RNase III</shortName>
    </alternativeName>
</protein>
<dbReference type="SMART" id="SM00358">
    <property type="entry name" value="DSRM"/>
    <property type="match status" value="1"/>
</dbReference>
<evidence type="ECO:0000256" key="4">
    <source>
        <dbReference type="ARBA" id="ARBA00022664"/>
    </source>
</evidence>
<comment type="subunit">
    <text evidence="9">Homodimer.</text>
</comment>
<evidence type="ECO:0000313" key="14">
    <source>
        <dbReference type="Proteomes" id="UP000230833"/>
    </source>
</evidence>
<evidence type="ECO:0000256" key="7">
    <source>
        <dbReference type="ARBA" id="ARBA00022801"/>
    </source>
</evidence>
<dbReference type="FunFam" id="1.10.1520.10:FF:000001">
    <property type="entry name" value="Ribonuclease 3"/>
    <property type="match status" value="1"/>
</dbReference>
<proteinExistence type="inferred from homology"/>
<dbReference type="PANTHER" id="PTHR11207">
    <property type="entry name" value="RIBONUCLEASE III"/>
    <property type="match status" value="1"/>
</dbReference>
<keyword evidence="3 9" id="KW-0698">rRNA processing</keyword>
<dbReference type="InterPro" id="IPR011907">
    <property type="entry name" value="RNase_III"/>
</dbReference>
<dbReference type="NCBIfam" id="TIGR02191">
    <property type="entry name" value="RNaseIII"/>
    <property type="match status" value="1"/>
</dbReference>
<keyword evidence="9" id="KW-0460">Magnesium</keyword>
<dbReference type="GO" id="GO:0005737">
    <property type="term" value="C:cytoplasm"/>
    <property type="evidence" value="ECO:0007669"/>
    <property type="project" value="UniProtKB-SubCell"/>
</dbReference>
<dbReference type="GO" id="GO:0004525">
    <property type="term" value="F:ribonuclease III activity"/>
    <property type="evidence" value="ECO:0007669"/>
    <property type="project" value="UniProtKB-UniRule"/>
</dbReference>
<dbReference type="PROSITE" id="PS50137">
    <property type="entry name" value="DS_RBD"/>
    <property type="match status" value="1"/>
</dbReference>
<comment type="similarity">
    <text evidence="2">Belongs to the ribonuclease III family.</text>
</comment>
<organism evidence="13 14">
    <name type="scientific">Candidatus Vogelbacteria bacterium CG10_big_fil_rev_8_21_14_0_10_45_14</name>
    <dbReference type="NCBI Taxonomy" id="1975042"/>
    <lineage>
        <taxon>Bacteria</taxon>
        <taxon>Candidatus Vogeliibacteriota</taxon>
    </lineage>
</organism>
<sequence>MQATKNIKINTMNNLDKFEKKMGLSFNDPNYLRQAFTHRSYLNEHSEWKGNHNERLEFLGDAVLELVATHFLYMQYPTRPEGELTSIRASIVNTTSLSETASALGMNEYLMLSRGEAKDTGRARQYILANTYEAVVGAIYLDKGYDEAKSFIELTLLPKTDNIVEESLWRDAKSYFQEKAQEMEGVTPNYEVVSEEGPDHDKTFTVALYIGKEKVAEGSGHSKQDAETSAARAGLEGKSWN</sequence>
<dbReference type="PANTHER" id="PTHR11207:SF0">
    <property type="entry name" value="RIBONUCLEASE 3"/>
    <property type="match status" value="1"/>
</dbReference>
<evidence type="ECO:0000259" key="12">
    <source>
        <dbReference type="PROSITE" id="PS50142"/>
    </source>
</evidence>
<comment type="cofactor">
    <cofactor evidence="9">
        <name>Mg(2+)</name>
        <dbReference type="ChEBI" id="CHEBI:18420"/>
    </cofactor>
</comment>
<feature type="domain" description="DRBM" evidence="11">
    <location>
        <begin position="171"/>
        <end position="236"/>
    </location>
</feature>
<keyword evidence="4 9" id="KW-0507">mRNA processing</keyword>
<dbReference type="InterPro" id="IPR000999">
    <property type="entry name" value="RNase_III_dom"/>
</dbReference>
<dbReference type="GO" id="GO:0006364">
    <property type="term" value="P:rRNA processing"/>
    <property type="evidence" value="ECO:0007669"/>
    <property type="project" value="UniProtKB-UniRule"/>
</dbReference>
<evidence type="ECO:0000256" key="5">
    <source>
        <dbReference type="ARBA" id="ARBA00022722"/>
    </source>
</evidence>
<feature type="binding site" evidence="9">
    <location>
        <position position="57"/>
    </location>
    <ligand>
        <name>Mg(2+)</name>
        <dbReference type="ChEBI" id="CHEBI:18420"/>
    </ligand>
</feature>
<dbReference type="CDD" id="cd00593">
    <property type="entry name" value="RIBOc"/>
    <property type="match status" value="1"/>
</dbReference>
<dbReference type="GO" id="GO:0006397">
    <property type="term" value="P:mRNA processing"/>
    <property type="evidence" value="ECO:0007669"/>
    <property type="project" value="UniProtKB-UniRule"/>
</dbReference>
<dbReference type="PROSITE" id="PS00517">
    <property type="entry name" value="RNASE_3_1"/>
    <property type="match status" value="1"/>
</dbReference>
<dbReference type="EMBL" id="PCYL01000041">
    <property type="protein sequence ID" value="PIR46499.1"/>
    <property type="molecule type" value="Genomic_DNA"/>
</dbReference>
<comment type="catalytic activity">
    <reaction evidence="1 9">
        <text>Endonucleolytic cleavage to 5'-phosphomonoester.</text>
        <dbReference type="EC" id="3.1.26.3"/>
    </reaction>
</comment>
<evidence type="ECO:0000256" key="2">
    <source>
        <dbReference type="ARBA" id="ARBA00010183"/>
    </source>
</evidence>
<keyword evidence="6 9" id="KW-0255">Endonuclease</keyword>
<dbReference type="InterPro" id="IPR014720">
    <property type="entry name" value="dsRBD_dom"/>
</dbReference>
<feature type="active site" evidence="9">
    <location>
        <position position="133"/>
    </location>
</feature>
<dbReference type="GO" id="GO:0003725">
    <property type="term" value="F:double-stranded RNA binding"/>
    <property type="evidence" value="ECO:0007669"/>
    <property type="project" value="TreeGrafter"/>
</dbReference>
<keyword evidence="9" id="KW-0963">Cytoplasm</keyword>
<keyword evidence="8 9" id="KW-0694">RNA-binding</keyword>
<feature type="compositionally biased region" description="Basic and acidic residues" evidence="10">
    <location>
        <begin position="216"/>
        <end position="226"/>
    </location>
</feature>
<dbReference type="HAMAP" id="MF_00104">
    <property type="entry name" value="RNase_III"/>
    <property type="match status" value="1"/>
</dbReference>
<dbReference type="SUPFAM" id="SSF54768">
    <property type="entry name" value="dsRNA-binding domain-like"/>
    <property type="match status" value="1"/>
</dbReference>
<keyword evidence="5 9" id="KW-0540">Nuclease</keyword>
<feature type="binding site" evidence="9">
    <location>
        <position position="130"/>
    </location>
    <ligand>
        <name>Mg(2+)</name>
        <dbReference type="ChEBI" id="CHEBI:18420"/>
    </ligand>
</feature>
<dbReference type="Gene3D" id="1.10.1520.10">
    <property type="entry name" value="Ribonuclease III domain"/>
    <property type="match status" value="1"/>
</dbReference>
<dbReference type="GO" id="GO:0008033">
    <property type="term" value="P:tRNA processing"/>
    <property type="evidence" value="ECO:0007669"/>
    <property type="project" value="UniProtKB-KW"/>
</dbReference>
<evidence type="ECO:0000256" key="9">
    <source>
        <dbReference type="HAMAP-Rule" id="MF_00104"/>
    </source>
</evidence>
<gene>
    <name evidence="9 13" type="primary">rnc</name>
    <name evidence="13" type="ORF">COV07_03965</name>
</gene>